<evidence type="ECO:0000256" key="6">
    <source>
        <dbReference type="SAM" id="Phobius"/>
    </source>
</evidence>
<gene>
    <name evidence="7" type="ORF">JX265_009702</name>
</gene>
<keyword evidence="2 6" id="KW-0812">Transmembrane</keyword>
<keyword evidence="8" id="KW-1185">Reference proteome</keyword>
<dbReference type="GO" id="GO:0016020">
    <property type="term" value="C:membrane"/>
    <property type="evidence" value="ECO:0007669"/>
    <property type="project" value="UniProtKB-SubCell"/>
</dbReference>
<evidence type="ECO:0000256" key="5">
    <source>
        <dbReference type="SAM" id="MobiDB-lite"/>
    </source>
</evidence>
<name>A0A9P9WFD6_9PEZI</name>
<sequence>MGGRAKKNEWFEWSGAAPRSIGQFLNPFQFGELPPATAPFPPSSCLNRLPSETATMADFLKNIIGGGKSGEPAPSADSDFADFAEAPSPSPVPFEKPPGGATLSSSGPAVTDRPYTKWYNIHERHSLSEFKAEGVILAVIAVIFTLHFIGSRLNKSKAKAWIKAHAPTLTSEFALTGFDGVPGAEKQPEKLLKQKSLFEYSTYATGRQNIAFVDVILTLKKRFNPLMTTAETILGFFMDSFGAPADYVEATIYPFDGKEASIAPNLPGASELRGKDAKSTYDGFVWAVVNKDHMKKLRDDRYDLSITFTKDNAKLPAWLTVMSESAEITDALLTKDLAAAVEKAGDLFEALIVTDQPLERPTTIEETTPRKRLFLRYRLPSNNNYDDLVPLFTAFLRLPDHLVATGHFRAEVMRKVNTIRAETIKQIQKAADDEKAEERALERDKARKAKRDAELNALDAKAQKKFLDKEKEKQMRKASKKQTVRG</sequence>
<accession>A0A9P9WFD6</accession>
<feature type="compositionally biased region" description="Basic and acidic residues" evidence="5">
    <location>
        <begin position="433"/>
        <end position="445"/>
    </location>
</feature>
<evidence type="ECO:0008006" key="9">
    <source>
        <dbReference type="Google" id="ProtNLM"/>
    </source>
</evidence>
<organism evidence="7 8">
    <name type="scientific">Neoarthrinium moseri</name>
    <dbReference type="NCBI Taxonomy" id="1658444"/>
    <lineage>
        <taxon>Eukaryota</taxon>
        <taxon>Fungi</taxon>
        <taxon>Dikarya</taxon>
        <taxon>Ascomycota</taxon>
        <taxon>Pezizomycotina</taxon>
        <taxon>Sordariomycetes</taxon>
        <taxon>Xylariomycetidae</taxon>
        <taxon>Amphisphaeriales</taxon>
        <taxon>Apiosporaceae</taxon>
        <taxon>Neoarthrinium</taxon>
    </lineage>
</organism>
<keyword evidence="3 6" id="KW-1133">Transmembrane helix</keyword>
<dbReference type="PANTHER" id="PTHR12883:SF0">
    <property type="entry name" value="PAT COMPLEX SUBUNIT CCDC47"/>
    <property type="match status" value="1"/>
</dbReference>
<keyword evidence="4 6" id="KW-0472">Membrane</keyword>
<evidence type="ECO:0000313" key="7">
    <source>
        <dbReference type="EMBL" id="KAI1861083.1"/>
    </source>
</evidence>
<comment type="subcellular location">
    <subcellularLocation>
        <location evidence="1">Membrane</location>
        <topology evidence="1">Single-pass membrane protein</topology>
    </subcellularLocation>
</comment>
<dbReference type="EMBL" id="JAFIMR010000030">
    <property type="protein sequence ID" value="KAI1861083.1"/>
    <property type="molecule type" value="Genomic_DNA"/>
</dbReference>
<dbReference type="GO" id="GO:0005509">
    <property type="term" value="F:calcium ion binding"/>
    <property type="evidence" value="ECO:0007669"/>
    <property type="project" value="InterPro"/>
</dbReference>
<dbReference type="Proteomes" id="UP000829685">
    <property type="component" value="Unassembled WGS sequence"/>
</dbReference>
<feature type="region of interest" description="Disordered" evidence="5">
    <location>
        <begin position="86"/>
        <end position="110"/>
    </location>
</feature>
<dbReference type="Pfam" id="PF07946">
    <property type="entry name" value="CCDC47"/>
    <property type="match status" value="1"/>
</dbReference>
<comment type="caution">
    <text evidence="7">The sequence shown here is derived from an EMBL/GenBank/DDBJ whole genome shotgun (WGS) entry which is preliminary data.</text>
</comment>
<feature type="compositionally biased region" description="Basic residues" evidence="5">
    <location>
        <begin position="476"/>
        <end position="486"/>
    </location>
</feature>
<evidence type="ECO:0000256" key="4">
    <source>
        <dbReference type="ARBA" id="ARBA00023136"/>
    </source>
</evidence>
<dbReference type="GO" id="GO:0005783">
    <property type="term" value="C:endoplasmic reticulum"/>
    <property type="evidence" value="ECO:0007669"/>
    <property type="project" value="InterPro"/>
</dbReference>
<dbReference type="InterPro" id="IPR012879">
    <property type="entry name" value="CCDC47"/>
</dbReference>
<evidence type="ECO:0000256" key="3">
    <source>
        <dbReference type="ARBA" id="ARBA00022989"/>
    </source>
</evidence>
<feature type="transmembrane region" description="Helical" evidence="6">
    <location>
        <begin position="132"/>
        <end position="150"/>
    </location>
</feature>
<dbReference type="AlphaFoldDB" id="A0A9P9WFD6"/>
<evidence type="ECO:0000313" key="8">
    <source>
        <dbReference type="Proteomes" id="UP000829685"/>
    </source>
</evidence>
<reference evidence="7" key="1">
    <citation type="submission" date="2021-03" db="EMBL/GenBank/DDBJ databases">
        <title>Revisited historic fungal species revealed as producer of novel bioactive compounds through whole genome sequencing and comparative genomics.</title>
        <authorList>
            <person name="Vignolle G.A."/>
            <person name="Hochenegger N."/>
            <person name="Mach R.L."/>
            <person name="Mach-Aigner A.R."/>
            <person name="Javad Rahimi M."/>
            <person name="Salim K.A."/>
            <person name="Chan C.M."/>
            <person name="Lim L.B.L."/>
            <person name="Cai F."/>
            <person name="Druzhinina I.S."/>
            <person name="U'Ren J.M."/>
            <person name="Derntl C."/>
        </authorList>
    </citation>
    <scope>NUCLEOTIDE SEQUENCE</scope>
    <source>
        <strain evidence="7">TUCIM 5799</strain>
    </source>
</reference>
<dbReference type="GO" id="GO:0032469">
    <property type="term" value="P:endoplasmic reticulum calcium ion homeostasis"/>
    <property type="evidence" value="ECO:0007669"/>
    <property type="project" value="InterPro"/>
</dbReference>
<feature type="compositionally biased region" description="Basic and acidic residues" evidence="5">
    <location>
        <begin position="461"/>
        <end position="475"/>
    </location>
</feature>
<proteinExistence type="predicted"/>
<feature type="region of interest" description="Disordered" evidence="5">
    <location>
        <begin position="433"/>
        <end position="486"/>
    </location>
</feature>
<evidence type="ECO:0000256" key="2">
    <source>
        <dbReference type="ARBA" id="ARBA00022692"/>
    </source>
</evidence>
<dbReference type="PANTHER" id="PTHR12883">
    <property type="entry name" value="ADIPOCYTE-SPECIFIC PROTEIN 4-RELATED"/>
    <property type="match status" value="1"/>
</dbReference>
<evidence type="ECO:0000256" key="1">
    <source>
        <dbReference type="ARBA" id="ARBA00004167"/>
    </source>
</evidence>
<protein>
    <recommendedName>
        <fullName evidence="9">DUF1682-domain-containing protein</fullName>
    </recommendedName>
</protein>